<evidence type="ECO:0000259" key="1">
    <source>
        <dbReference type="Pfam" id="PF04002"/>
    </source>
</evidence>
<dbReference type="AlphaFoldDB" id="A0A432WHQ9"/>
<dbReference type="InterPro" id="IPR025657">
    <property type="entry name" value="RadC_JAB"/>
</dbReference>
<dbReference type="RefSeq" id="WP_126799032.1">
    <property type="nucleotide sequence ID" value="NZ_PIPO01000003.1"/>
</dbReference>
<gene>
    <name evidence="2" type="ORF">CWE14_08910</name>
</gene>
<dbReference type="EMBL" id="PIPO01000003">
    <property type="protein sequence ID" value="RUO33324.1"/>
    <property type="molecule type" value="Genomic_DNA"/>
</dbReference>
<keyword evidence="3" id="KW-1185">Reference proteome</keyword>
<protein>
    <recommendedName>
        <fullName evidence="1">RadC-like JAB domain-containing protein</fullName>
    </recommendedName>
</protein>
<comment type="caution">
    <text evidence="2">The sequence shown here is derived from an EMBL/GenBank/DDBJ whole genome shotgun (WGS) entry which is preliminary data.</text>
</comment>
<accession>A0A432WHQ9</accession>
<proteinExistence type="predicted"/>
<organism evidence="2 3">
    <name type="scientific">Aliidiomarina soli</name>
    <dbReference type="NCBI Taxonomy" id="1928574"/>
    <lineage>
        <taxon>Bacteria</taxon>
        <taxon>Pseudomonadati</taxon>
        <taxon>Pseudomonadota</taxon>
        <taxon>Gammaproteobacteria</taxon>
        <taxon>Alteromonadales</taxon>
        <taxon>Idiomarinaceae</taxon>
        <taxon>Aliidiomarina</taxon>
    </lineage>
</organism>
<sequence>MHSAVNSRDLLKWSVIAIKAVSLAAVVIPRLKRTWDEEVQRQPKHLPPIPTGQFGLLLLDEHGSVISTHRFSRLEVRVGYVNKPAVQKAVLSAGADSAVMTYESPGLMIDKPKDYRDVIRELFDALAEIDVRLLNRGLVDVEHP</sequence>
<evidence type="ECO:0000313" key="3">
    <source>
        <dbReference type="Proteomes" id="UP000287823"/>
    </source>
</evidence>
<name>A0A432WHQ9_9GAMM</name>
<dbReference type="Pfam" id="PF04002">
    <property type="entry name" value="RadC"/>
    <property type="match status" value="1"/>
</dbReference>
<dbReference type="Proteomes" id="UP000287823">
    <property type="component" value="Unassembled WGS sequence"/>
</dbReference>
<feature type="domain" description="RadC-like JAB" evidence="1">
    <location>
        <begin position="50"/>
        <end position="135"/>
    </location>
</feature>
<reference evidence="2 3" key="1">
    <citation type="journal article" date="2011" name="Front. Microbiol.">
        <title>Genomic signatures of strain selection and enhancement in Bacillus atrophaeus var. globigii, a historical biowarfare simulant.</title>
        <authorList>
            <person name="Gibbons H.S."/>
            <person name="Broomall S.M."/>
            <person name="McNew L.A."/>
            <person name="Daligault H."/>
            <person name="Chapman C."/>
            <person name="Bruce D."/>
            <person name="Karavis M."/>
            <person name="Krepps M."/>
            <person name="McGregor P.A."/>
            <person name="Hong C."/>
            <person name="Park K.H."/>
            <person name="Akmal A."/>
            <person name="Feldman A."/>
            <person name="Lin J.S."/>
            <person name="Chang W.E."/>
            <person name="Higgs B.W."/>
            <person name="Demirev P."/>
            <person name="Lindquist J."/>
            <person name="Liem A."/>
            <person name="Fochler E."/>
            <person name="Read T.D."/>
            <person name="Tapia R."/>
            <person name="Johnson S."/>
            <person name="Bishop-Lilly K.A."/>
            <person name="Detter C."/>
            <person name="Han C."/>
            <person name="Sozhamannan S."/>
            <person name="Rosenzweig C.N."/>
            <person name="Skowronski E.W."/>
        </authorList>
    </citation>
    <scope>NUCLEOTIDE SEQUENCE [LARGE SCALE GENOMIC DNA]</scope>
    <source>
        <strain evidence="2 3">Y4G10-17</strain>
    </source>
</reference>
<evidence type="ECO:0000313" key="2">
    <source>
        <dbReference type="EMBL" id="RUO33324.1"/>
    </source>
</evidence>